<protein>
    <submittedName>
        <fullName evidence="2">Uncharacterized protein</fullName>
    </submittedName>
</protein>
<dbReference type="Proteomes" id="UP000008281">
    <property type="component" value="Unassembled WGS sequence"/>
</dbReference>
<accession>E3MF51</accession>
<proteinExistence type="predicted"/>
<keyword evidence="3" id="KW-1185">Reference proteome</keyword>
<feature type="signal peptide" evidence="1">
    <location>
        <begin position="1"/>
        <end position="18"/>
    </location>
</feature>
<dbReference type="EMBL" id="DS268440">
    <property type="protein sequence ID" value="EFP00696.1"/>
    <property type="molecule type" value="Genomic_DNA"/>
</dbReference>
<name>E3MF51_CAERE</name>
<organism evidence="3">
    <name type="scientific">Caenorhabditis remanei</name>
    <name type="common">Caenorhabditis vulgaris</name>
    <dbReference type="NCBI Taxonomy" id="31234"/>
    <lineage>
        <taxon>Eukaryota</taxon>
        <taxon>Metazoa</taxon>
        <taxon>Ecdysozoa</taxon>
        <taxon>Nematoda</taxon>
        <taxon>Chromadorea</taxon>
        <taxon>Rhabditida</taxon>
        <taxon>Rhabditina</taxon>
        <taxon>Rhabditomorpha</taxon>
        <taxon>Rhabditoidea</taxon>
        <taxon>Rhabditidae</taxon>
        <taxon>Peloderinae</taxon>
        <taxon>Caenorhabditis</taxon>
    </lineage>
</organism>
<evidence type="ECO:0000256" key="1">
    <source>
        <dbReference type="SAM" id="SignalP"/>
    </source>
</evidence>
<evidence type="ECO:0000313" key="2">
    <source>
        <dbReference type="EMBL" id="EFP00696.1"/>
    </source>
</evidence>
<evidence type="ECO:0000313" key="3">
    <source>
        <dbReference type="Proteomes" id="UP000008281"/>
    </source>
</evidence>
<dbReference type="OrthoDB" id="5901286at2759"/>
<dbReference type="InParanoid" id="E3MF51"/>
<dbReference type="AlphaFoldDB" id="E3MF51"/>
<sequence>MQYSLIFSFIFMIPSVECWWNQKPIDAPLDRTTLRDYSTYRTVNFVSTSFFEEKLTGKQGVEYYSCESPAGRDDNSPNPSNGIIHERELVQAFGLVWECTRKVENGRLSLEPVSCESMERRYESYEVLSPGSSRTVNNGSVKHSCVIVDGGLRSVSEYVPGCYYNGTVYKLGEFWLEENQGDKHLVQNVTMECVRSESGYFDKKVIKNGTYYIQKEIQHSYVRLNNFYEKSDLVLVEHSDGIQRSKEINTRRFKCVETEPGHVTLKDATEEDMYCTYKNQTYHYESIWIDVTRGASLRCENGNEVMKEYCFLNGKRYNIGLEMKLSNGCVFVCNGHKNIYICEEPLKL</sequence>
<reference evidence="2" key="1">
    <citation type="submission" date="2007-07" db="EMBL/GenBank/DDBJ databases">
        <title>PCAP assembly of the Caenorhabditis remanei genome.</title>
        <authorList>
            <consortium name="The Caenorhabditis remanei Sequencing Consortium"/>
            <person name="Wilson R.K."/>
        </authorList>
    </citation>
    <scope>NUCLEOTIDE SEQUENCE [LARGE SCALE GENOMIC DNA]</scope>
    <source>
        <strain evidence="2">PB4641</strain>
    </source>
</reference>
<keyword evidence="1" id="KW-0732">Signal</keyword>
<gene>
    <name evidence="2" type="ORF">CRE_21257</name>
</gene>
<dbReference type="HOGENOM" id="CLU_069457_0_0_1"/>
<feature type="chain" id="PRO_5003176976" evidence="1">
    <location>
        <begin position="19"/>
        <end position="348"/>
    </location>
</feature>